<keyword evidence="2" id="KW-0784">Thiamine biosynthesis</keyword>
<sequence>MNEHYEVLVIGGGIIGHSISYYLNKSGVPAIVVEKHTSARKSTRAAAGMLGVHTENKTSGIYHQFCMTSRDLYQDLSKELSELTAIDIGLSLVGMIEIAVDHGQKNELLSKKTSFPNLEWLEGQQLRDRIPHLKYALGALYMKEDGHVEPTNVCEAFKKAALSYGGELVENNTVLGIEKKDGVFTIKSENGLLTAEKVVVASGADSGWWFESTGLKNPMVPTKGECFSIKPRKNYFKEALFLNNFYIVPKPDGRYIVGATSKPNDQSVTTTAGGLSSLMNQVFSIFPDLKEESFQDYWSGIRPGSTDGFPIIGEHPTLSGFFFATGHYRNGILLAPATGKMIKDLIVNRGVHYQSFQDMFSPNRFQIQGGTLYEYLR</sequence>
<evidence type="ECO:0000256" key="4">
    <source>
        <dbReference type="ARBA" id="ARBA00049872"/>
    </source>
</evidence>
<feature type="domain" description="FAD dependent oxidoreductase" evidence="6">
    <location>
        <begin position="7"/>
        <end position="345"/>
    </location>
</feature>
<dbReference type="InterPro" id="IPR006076">
    <property type="entry name" value="FAD-dep_OxRdtase"/>
</dbReference>
<dbReference type="InterPro" id="IPR012727">
    <property type="entry name" value="Gly_oxidase_ThiO"/>
</dbReference>
<keyword evidence="3 7" id="KW-0560">Oxidoreductase</keyword>
<dbReference type="PANTHER" id="PTHR13847:SF289">
    <property type="entry name" value="GLYCINE OXIDASE"/>
    <property type="match status" value="1"/>
</dbReference>
<evidence type="ECO:0000256" key="2">
    <source>
        <dbReference type="ARBA" id="ARBA00022977"/>
    </source>
</evidence>
<dbReference type="Proteomes" id="UP000831880">
    <property type="component" value="Chromosome"/>
</dbReference>
<evidence type="ECO:0000256" key="5">
    <source>
        <dbReference type="ARBA" id="ARBA00050018"/>
    </source>
</evidence>
<gene>
    <name evidence="7" type="primary">thiO</name>
    <name evidence="7" type="ORF">MUO14_15265</name>
</gene>
<dbReference type="Pfam" id="PF01266">
    <property type="entry name" value="DAO"/>
    <property type="match status" value="1"/>
</dbReference>
<dbReference type="SUPFAM" id="SSF51905">
    <property type="entry name" value="FAD/NAD(P)-binding domain"/>
    <property type="match status" value="1"/>
</dbReference>
<dbReference type="Gene3D" id="3.50.50.60">
    <property type="entry name" value="FAD/NAD(P)-binding domain"/>
    <property type="match status" value="1"/>
</dbReference>
<evidence type="ECO:0000256" key="3">
    <source>
        <dbReference type="ARBA" id="ARBA00023002"/>
    </source>
</evidence>
<dbReference type="PANTHER" id="PTHR13847">
    <property type="entry name" value="SARCOSINE DEHYDROGENASE-RELATED"/>
    <property type="match status" value="1"/>
</dbReference>
<dbReference type="GO" id="GO:0043799">
    <property type="term" value="F:glycine oxidase activity"/>
    <property type="evidence" value="ECO:0007669"/>
    <property type="project" value="UniProtKB-EC"/>
</dbReference>
<evidence type="ECO:0000313" key="8">
    <source>
        <dbReference type="Proteomes" id="UP000831880"/>
    </source>
</evidence>
<proteinExistence type="predicted"/>
<dbReference type="EC" id="1.4.3.19" evidence="5"/>
<comment type="catalytic activity">
    <reaction evidence="4">
        <text>glycine + O2 + H2O = glyoxylate + H2O2 + NH4(+)</text>
        <dbReference type="Rhea" id="RHEA:11532"/>
        <dbReference type="ChEBI" id="CHEBI:15377"/>
        <dbReference type="ChEBI" id="CHEBI:15379"/>
        <dbReference type="ChEBI" id="CHEBI:16240"/>
        <dbReference type="ChEBI" id="CHEBI:28938"/>
        <dbReference type="ChEBI" id="CHEBI:36655"/>
        <dbReference type="ChEBI" id="CHEBI:57305"/>
        <dbReference type="EC" id="1.4.3.19"/>
    </reaction>
</comment>
<evidence type="ECO:0000259" key="6">
    <source>
        <dbReference type="Pfam" id="PF01266"/>
    </source>
</evidence>
<dbReference type="EMBL" id="CP095074">
    <property type="protein sequence ID" value="UOQ91871.1"/>
    <property type="molecule type" value="Genomic_DNA"/>
</dbReference>
<dbReference type="InterPro" id="IPR036188">
    <property type="entry name" value="FAD/NAD-bd_sf"/>
</dbReference>
<comment type="pathway">
    <text evidence="1">Cofactor biosynthesis; thiamine diphosphate biosynthesis.</text>
</comment>
<protein>
    <recommendedName>
        <fullName evidence="5">glycine oxidase</fullName>
        <ecNumber evidence="5">1.4.3.19</ecNumber>
    </recommendedName>
</protein>
<evidence type="ECO:0000313" key="7">
    <source>
        <dbReference type="EMBL" id="UOQ91871.1"/>
    </source>
</evidence>
<dbReference type="RefSeq" id="WP_244751482.1">
    <property type="nucleotide sequence ID" value="NZ_CP095074.1"/>
</dbReference>
<name>A0ABY4GUP3_9BACI</name>
<keyword evidence="8" id="KW-1185">Reference proteome</keyword>
<evidence type="ECO:0000256" key="1">
    <source>
        <dbReference type="ARBA" id="ARBA00004948"/>
    </source>
</evidence>
<accession>A0ABY4GUP3</accession>
<dbReference type="NCBIfam" id="TIGR02352">
    <property type="entry name" value="thiamin_ThiO"/>
    <property type="match status" value="1"/>
</dbReference>
<dbReference type="SUPFAM" id="SSF54373">
    <property type="entry name" value="FAD-linked reductases, C-terminal domain"/>
    <property type="match status" value="1"/>
</dbReference>
<reference evidence="7 8" key="1">
    <citation type="submission" date="2022-04" db="EMBL/GenBank/DDBJ databases">
        <title>Halobacillus sp. isolated from saltern.</title>
        <authorList>
            <person name="Won M."/>
            <person name="Lee C.-M."/>
            <person name="Woen H.-Y."/>
            <person name="Kwon S.-W."/>
        </authorList>
    </citation>
    <scope>NUCLEOTIDE SEQUENCE [LARGE SCALE GENOMIC DNA]</scope>
    <source>
        <strain evidence="7 8">SSTM10-2</strain>
    </source>
</reference>
<organism evidence="7 8">
    <name type="scientific">Halobacillus shinanisalinarum</name>
    <dbReference type="NCBI Taxonomy" id="2932258"/>
    <lineage>
        <taxon>Bacteria</taxon>
        <taxon>Bacillati</taxon>
        <taxon>Bacillota</taxon>
        <taxon>Bacilli</taxon>
        <taxon>Bacillales</taxon>
        <taxon>Bacillaceae</taxon>
        <taxon>Halobacillus</taxon>
    </lineage>
</organism>
<dbReference type="Gene3D" id="3.30.9.10">
    <property type="entry name" value="D-Amino Acid Oxidase, subunit A, domain 2"/>
    <property type="match status" value="1"/>
</dbReference>